<protein>
    <submittedName>
        <fullName evidence="3">Cell wall-binding repeat-containing protein</fullName>
    </submittedName>
</protein>
<accession>A0A345SW88</accession>
<proteinExistence type="inferred from homology"/>
<dbReference type="InterPro" id="IPR007253">
    <property type="entry name" value="Cell_wall-bd_2"/>
</dbReference>
<dbReference type="KEGG" id="stri:C7M71_011640"/>
<dbReference type="Proteomes" id="UP000249340">
    <property type="component" value="Chromosome"/>
</dbReference>
<evidence type="ECO:0000313" key="3">
    <source>
        <dbReference type="EMBL" id="AXI77993.1"/>
    </source>
</evidence>
<feature type="region of interest" description="Disordered" evidence="2">
    <location>
        <begin position="1"/>
        <end position="28"/>
    </location>
</feature>
<gene>
    <name evidence="3" type="ORF">C7M71_011640</name>
</gene>
<name>A0A345SW88_9ACTN</name>
<comment type="similarity">
    <text evidence="1">Belongs to the TolB family.</text>
</comment>
<dbReference type="OrthoDB" id="9808778at2"/>
<feature type="region of interest" description="Disordered" evidence="2">
    <location>
        <begin position="695"/>
        <end position="729"/>
    </location>
</feature>
<dbReference type="InterPro" id="IPR011659">
    <property type="entry name" value="WD40"/>
</dbReference>
<organism evidence="3 4">
    <name type="scientific">Peterkaempfera bronchialis</name>
    <dbReference type="NCBI Taxonomy" id="2126346"/>
    <lineage>
        <taxon>Bacteria</taxon>
        <taxon>Bacillati</taxon>
        <taxon>Actinomycetota</taxon>
        <taxon>Actinomycetes</taxon>
        <taxon>Kitasatosporales</taxon>
        <taxon>Streptomycetaceae</taxon>
        <taxon>Peterkaempfera</taxon>
    </lineage>
</organism>
<dbReference type="AlphaFoldDB" id="A0A345SW88"/>
<feature type="compositionally biased region" description="Basic and acidic residues" evidence="2">
    <location>
        <begin position="18"/>
        <end position="27"/>
    </location>
</feature>
<feature type="compositionally biased region" description="Low complexity" evidence="2">
    <location>
        <begin position="695"/>
        <end position="705"/>
    </location>
</feature>
<sequence>MSVPLREGVPLGSCRHRPGADSERARGDAGVPVASSACRRTRFRLGGSYVNHRLRRASVALASVLAVSAGTLSLTAGEAAAAGSWAASDGRLLGTDGSNLYRISPDGSGSRYLRQGTAPAWSPDGSRAALVDPYQSNELVTIRQDGAFEQRITQKNGGGAVSDPTFWYGGDSVVFRTGGRLRTAASDGSTWPQPLFAAKKAGCDSQPSGSDGPLLVFVRTGPDCSHTGAAAVWLYNDANGSFRKLAADATQPALSADATRVVFVRTVDGVRQLFSVRVDGTGLKQLTTDTTQHQRPSWSPKGDRIAYVATGTDQRHLELLDVATGAATAVPNSDGWTDVAWQPLRYNYVARVYGSGSVSTNVAASRWTWDSYGRKHVPGLLAAKSAVLVNGGSPSYALTASALAGTKQGPVLTTGAGSLSSAASGELKRVLRKGATVYLVGNTKVLSSKLSDQVKKLGYKPVRLSGGDRYAASVAVAKASTSKPQWVFLATGKDYHDALAAAAAAGSSSGSRAVVVLTDGRSLSGSVTAYLNKLSPKSTRMLPVGADARKALLGAYDHGKLPRWPNSWDYWYVGGSSHEAVAVNLANFWWSYTSTVGLAPGNDWQSGLNAGSAMSRFGPLLWSGTKTLPGMTRNYLINHAAGINSVAVISPYSKVPKDVVTAIGTAISADANWFRTVNYAGGAIPKSATTGAVARSATAGTGSAPAPSPAPARGPVAPDLSKAQRLTVG</sequence>
<dbReference type="Pfam" id="PF07676">
    <property type="entry name" value="PD40"/>
    <property type="match status" value="2"/>
</dbReference>
<dbReference type="EMBL" id="CP031264">
    <property type="protein sequence ID" value="AXI77993.1"/>
    <property type="molecule type" value="Genomic_DNA"/>
</dbReference>
<evidence type="ECO:0000256" key="1">
    <source>
        <dbReference type="ARBA" id="ARBA00009820"/>
    </source>
</evidence>
<reference evidence="4" key="1">
    <citation type="submission" date="2018-07" db="EMBL/GenBank/DDBJ databases">
        <title>Streptacidiphilus bronchialis DSM 106435 chromosome.</title>
        <authorList>
            <person name="Batra D."/>
            <person name="Gulvik C.A."/>
        </authorList>
    </citation>
    <scope>NUCLEOTIDE SEQUENCE [LARGE SCALE GENOMIC DNA]</scope>
    <source>
        <strain evidence="4">DSM 106435</strain>
    </source>
</reference>
<dbReference type="PANTHER" id="PTHR36842">
    <property type="entry name" value="PROTEIN TOLB HOMOLOG"/>
    <property type="match status" value="1"/>
</dbReference>
<dbReference type="InterPro" id="IPR011042">
    <property type="entry name" value="6-blade_b-propeller_TolB-like"/>
</dbReference>
<dbReference type="PANTHER" id="PTHR36842:SF1">
    <property type="entry name" value="PROTEIN TOLB"/>
    <property type="match status" value="1"/>
</dbReference>
<evidence type="ECO:0000313" key="4">
    <source>
        <dbReference type="Proteomes" id="UP000249340"/>
    </source>
</evidence>
<dbReference type="SUPFAM" id="SSF69304">
    <property type="entry name" value="Tricorn protease N-terminal domain"/>
    <property type="match status" value="1"/>
</dbReference>
<evidence type="ECO:0000256" key="2">
    <source>
        <dbReference type="SAM" id="MobiDB-lite"/>
    </source>
</evidence>
<dbReference type="Gene3D" id="2.120.10.30">
    <property type="entry name" value="TolB, C-terminal domain"/>
    <property type="match status" value="2"/>
</dbReference>
<keyword evidence="4" id="KW-1185">Reference proteome</keyword>
<dbReference type="Pfam" id="PF04122">
    <property type="entry name" value="CW_binding_2"/>
    <property type="match status" value="2"/>
</dbReference>